<dbReference type="CDD" id="cd01427">
    <property type="entry name" value="HAD_like"/>
    <property type="match status" value="1"/>
</dbReference>
<dbReference type="Pfam" id="PF12710">
    <property type="entry name" value="HAD"/>
    <property type="match status" value="1"/>
</dbReference>
<protein>
    <submittedName>
        <fullName evidence="1">HAD family hydrolase</fullName>
    </submittedName>
</protein>
<organism evidence="1 2">
    <name type="scientific">Rubritalea spongiae</name>
    <dbReference type="NCBI Taxonomy" id="430797"/>
    <lineage>
        <taxon>Bacteria</taxon>
        <taxon>Pseudomonadati</taxon>
        <taxon>Verrucomicrobiota</taxon>
        <taxon>Verrucomicrobiia</taxon>
        <taxon>Verrucomicrobiales</taxon>
        <taxon>Rubritaleaceae</taxon>
        <taxon>Rubritalea</taxon>
    </lineage>
</organism>
<keyword evidence="1" id="KW-0378">Hydrolase</keyword>
<dbReference type="EMBL" id="JBHUJC010000026">
    <property type="protein sequence ID" value="MFD2276583.1"/>
    <property type="molecule type" value="Genomic_DNA"/>
</dbReference>
<dbReference type="SUPFAM" id="SSF56784">
    <property type="entry name" value="HAD-like"/>
    <property type="match status" value="1"/>
</dbReference>
<gene>
    <name evidence="1" type="ORF">ACFSQZ_08905</name>
</gene>
<dbReference type="GO" id="GO:0016787">
    <property type="term" value="F:hydrolase activity"/>
    <property type="evidence" value="ECO:0007669"/>
    <property type="project" value="UniProtKB-KW"/>
</dbReference>
<evidence type="ECO:0000313" key="1">
    <source>
        <dbReference type="EMBL" id="MFD2276583.1"/>
    </source>
</evidence>
<accession>A0ABW5E3N4</accession>
<reference evidence="2" key="1">
    <citation type="journal article" date="2019" name="Int. J. Syst. Evol. Microbiol.">
        <title>The Global Catalogue of Microorganisms (GCM) 10K type strain sequencing project: providing services to taxonomists for standard genome sequencing and annotation.</title>
        <authorList>
            <consortium name="The Broad Institute Genomics Platform"/>
            <consortium name="The Broad Institute Genome Sequencing Center for Infectious Disease"/>
            <person name="Wu L."/>
            <person name="Ma J."/>
        </authorList>
    </citation>
    <scope>NUCLEOTIDE SEQUENCE [LARGE SCALE GENOMIC DNA]</scope>
    <source>
        <strain evidence="2">JCM 16545</strain>
    </source>
</reference>
<evidence type="ECO:0000313" key="2">
    <source>
        <dbReference type="Proteomes" id="UP001597297"/>
    </source>
</evidence>
<dbReference type="Proteomes" id="UP001597297">
    <property type="component" value="Unassembled WGS sequence"/>
</dbReference>
<keyword evidence="2" id="KW-1185">Reference proteome</keyword>
<dbReference type="InterPro" id="IPR023214">
    <property type="entry name" value="HAD_sf"/>
</dbReference>
<dbReference type="InterPro" id="IPR036412">
    <property type="entry name" value="HAD-like_sf"/>
</dbReference>
<dbReference type="RefSeq" id="WP_377094525.1">
    <property type="nucleotide sequence ID" value="NZ_JBHSJM010000001.1"/>
</dbReference>
<sequence length="328" mass="36687">MKNLTLALAATIGFLHADPLPSWNKSDSKQSIISFVDKVTDAGSPDYVAPAHRIATFDNDGTLWSEQPMYFQAYYIFDRIKQLAPEHPEWKEKEPFASVLKGDLNSALAGGEKALLEMAMATHANITEDEFSKSVADWLATTKHPKTGIAYTDMVFQPMLELINYLRLNDFKVFIVSGGGIDFVRVFSESAYGIPPERVIGSSIKAKFEIRDGKPVVIKTPEIDLIDDKVGKPVGIHRYIGSRPIFAAGNSDGDYQMLQYTSAGEGPRFGLIVHHTDADREFAYDRDSHVGQLNKALDDSKTQNWTIVDMKKDWKIIYPEYIESTPSQ</sequence>
<name>A0ABW5E3N4_9BACT</name>
<comment type="caution">
    <text evidence="1">The sequence shown here is derived from an EMBL/GenBank/DDBJ whole genome shotgun (WGS) entry which is preliminary data.</text>
</comment>
<dbReference type="Gene3D" id="3.40.50.1000">
    <property type="entry name" value="HAD superfamily/HAD-like"/>
    <property type="match status" value="1"/>
</dbReference>
<proteinExistence type="predicted"/>